<evidence type="ECO:0000313" key="1">
    <source>
        <dbReference type="EMBL" id="RSH84909.1"/>
    </source>
</evidence>
<sequence length="65" mass="6845">MKAQLLFTSTPNHQQPGVVHIYFFATSAPTLRNGGAEGTQKGADESGQTIKVWQSGMVVANAVVA</sequence>
<organism evidence="1 2">
    <name type="scientific">Apiotrichum porosum</name>
    <dbReference type="NCBI Taxonomy" id="105984"/>
    <lineage>
        <taxon>Eukaryota</taxon>
        <taxon>Fungi</taxon>
        <taxon>Dikarya</taxon>
        <taxon>Basidiomycota</taxon>
        <taxon>Agaricomycotina</taxon>
        <taxon>Tremellomycetes</taxon>
        <taxon>Trichosporonales</taxon>
        <taxon>Trichosporonaceae</taxon>
        <taxon>Apiotrichum</taxon>
    </lineage>
</organism>
<dbReference type="Proteomes" id="UP000279236">
    <property type="component" value="Unassembled WGS sequence"/>
</dbReference>
<accession>A0A427Y1D9</accession>
<protein>
    <submittedName>
        <fullName evidence="1">Uncharacterized protein</fullName>
    </submittedName>
</protein>
<dbReference type="EMBL" id="RSCE01000003">
    <property type="protein sequence ID" value="RSH84909.1"/>
    <property type="molecule type" value="Genomic_DNA"/>
</dbReference>
<name>A0A427Y1D9_9TREE</name>
<gene>
    <name evidence="1" type="ORF">EHS24_006453</name>
</gene>
<dbReference type="AlphaFoldDB" id="A0A427Y1D9"/>
<proteinExistence type="predicted"/>
<keyword evidence="2" id="KW-1185">Reference proteome</keyword>
<dbReference type="RefSeq" id="XP_028478357.1">
    <property type="nucleotide sequence ID" value="XM_028621905.1"/>
</dbReference>
<comment type="caution">
    <text evidence="1">The sequence shown here is derived from an EMBL/GenBank/DDBJ whole genome shotgun (WGS) entry which is preliminary data.</text>
</comment>
<reference evidence="1 2" key="1">
    <citation type="submission" date="2018-11" db="EMBL/GenBank/DDBJ databases">
        <title>Genome sequence of Apiotrichum porosum DSM 27194.</title>
        <authorList>
            <person name="Aliyu H."/>
            <person name="Gorte O."/>
            <person name="Ochsenreither K."/>
        </authorList>
    </citation>
    <scope>NUCLEOTIDE SEQUENCE [LARGE SCALE GENOMIC DNA]</scope>
    <source>
        <strain evidence="1 2">DSM 27194</strain>
    </source>
</reference>
<evidence type="ECO:0000313" key="2">
    <source>
        <dbReference type="Proteomes" id="UP000279236"/>
    </source>
</evidence>
<dbReference type="GeneID" id="39590996"/>